<name>A0A550CEP2_9AGAR</name>
<feature type="region of interest" description="Disordered" evidence="1">
    <location>
        <begin position="1"/>
        <end position="21"/>
    </location>
</feature>
<sequence>MSHHYPYGVQETSHRSTQAQDNGRMTGMYQNNHLNAFAMPVVRAYPHAHAQAASARQHDMSAGDAASCWEMPSNHALIPLPGPSAYCPSMASSILARQQGLPTAYGDHQHAGYMLIPPSDMGVHTPPSKYTYSGLPEYQPPWSMPSLPSIPHVHRGRGPYTPPISRLPPEVLSLAFLHTTPFQLSDATTSPRAMPVVLSHVCSYWRAVAIDLPHLWLWLSLSSCPTRYDHCRMELAQVYMDRAKGMGMVVHYRDTEADMDSQQESFRAYCLGMGVRCARAEERCFCALDLIIARIAEIRVLELVVGHASIFRLCAIPLLSLTSLRNLTVWFLEGGEAVRTLSNLVSSPAIRHLTWAPTSELVLSLLHPMYHGPSSTPCICMRRPSP</sequence>
<dbReference type="OrthoDB" id="2269034at2759"/>
<evidence type="ECO:0000313" key="2">
    <source>
        <dbReference type="EMBL" id="TRM63146.1"/>
    </source>
</evidence>
<gene>
    <name evidence="2" type="ORF">BD626DRAFT_569194</name>
</gene>
<comment type="caution">
    <text evidence="2">The sequence shown here is derived from an EMBL/GenBank/DDBJ whole genome shotgun (WGS) entry which is preliminary data.</text>
</comment>
<keyword evidence="3" id="KW-1185">Reference proteome</keyword>
<evidence type="ECO:0000313" key="3">
    <source>
        <dbReference type="Proteomes" id="UP000320762"/>
    </source>
</evidence>
<evidence type="ECO:0000256" key="1">
    <source>
        <dbReference type="SAM" id="MobiDB-lite"/>
    </source>
</evidence>
<dbReference type="STRING" id="97359.A0A550CEP2"/>
<dbReference type="AlphaFoldDB" id="A0A550CEP2"/>
<reference evidence="2 3" key="1">
    <citation type="journal article" date="2019" name="New Phytol.">
        <title>Comparative genomics reveals unique wood-decay strategies and fruiting body development in the Schizophyllaceae.</title>
        <authorList>
            <person name="Almasi E."/>
            <person name="Sahu N."/>
            <person name="Krizsan K."/>
            <person name="Balint B."/>
            <person name="Kovacs G.M."/>
            <person name="Kiss B."/>
            <person name="Cseklye J."/>
            <person name="Drula E."/>
            <person name="Henrissat B."/>
            <person name="Nagy I."/>
            <person name="Chovatia M."/>
            <person name="Adam C."/>
            <person name="LaButti K."/>
            <person name="Lipzen A."/>
            <person name="Riley R."/>
            <person name="Grigoriev I.V."/>
            <person name="Nagy L.G."/>
        </authorList>
    </citation>
    <scope>NUCLEOTIDE SEQUENCE [LARGE SCALE GENOMIC DNA]</scope>
    <source>
        <strain evidence="2 3">NL-1724</strain>
    </source>
</reference>
<organism evidence="2 3">
    <name type="scientific">Schizophyllum amplum</name>
    <dbReference type="NCBI Taxonomy" id="97359"/>
    <lineage>
        <taxon>Eukaryota</taxon>
        <taxon>Fungi</taxon>
        <taxon>Dikarya</taxon>
        <taxon>Basidiomycota</taxon>
        <taxon>Agaricomycotina</taxon>
        <taxon>Agaricomycetes</taxon>
        <taxon>Agaricomycetidae</taxon>
        <taxon>Agaricales</taxon>
        <taxon>Schizophyllaceae</taxon>
        <taxon>Schizophyllum</taxon>
    </lineage>
</organism>
<accession>A0A550CEP2</accession>
<dbReference type="Proteomes" id="UP000320762">
    <property type="component" value="Unassembled WGS sequence"/>
</dbReference>
<protein>
    <recommendedName>
        <fullName evidence="4">F-box domain-containing protein</fullName>
    </recommendedName>
</protein>
<evidence type="ECO:0008006" key="4">
    <source>
        <dbReference type="Google" id="ProtNLM"/>
    </source>
</evidence>
<proteinExistence type="predicted"/>
<dbReference type="EMBL" id="VDMD01000010">
    <property type="protein sequence ID" value="TRM63146.1"/>
    <property type="molecule type" value="Genomic_DNA"/>
</dbReference>